<evidence type="ECO:0000259" key="2">
    <source>
        <dbReference type="Pfam" id="PF12697"/>
    </source>
</evidence>
<name>A0A9P5GXL4_9HYPO</name>
<gene>
    <name evidence="3" type="ORF">G7Z17_g13157</name>
</gene>
<evidence type="ECO:0000313" key="3">
    <source>
        <dbReference type="EMBL" id="KAF7535769.1"/>
    </source>
</evidence>
<accession>A0A9P5GXL4</accession>
<dbReference type="EMBL" id="JAANBB010000702">
    <property type="protein sequence ID" value="KAF7535769.1"/>
    <property type="molecule type" value="Genomic_DNA"/>
</dbReference>
<dbReference type="GO" id="GO:0005743">
    <property type="term" value="C:mitochondrial inner membrane"/>
    <property type="evidence" value="ECO:0007669"/>
    <property type="project" value="TreeGrafter"/>
</dbReference>
<comment type="caution">
    <text evidence="3">The sequence shown here is derived from an EMBL/GenBank/DDBJ whole genome shotgun (WGS) entry which is preliminary data.</text>
</comment>
<comment type="similarity">
    <text evidence="1">Belongs to the peptidase S33 family. ABHD4/ABHD5 subfamily.</text>
</comment>
<dbReference type="Gene3D" id="3.40.50.1820">
    <property type="entry name" value="alpha/beta hydrolase"/>
    <property type="match status" value="1"/>
</dbReference>
<dbReference type="GO" id="GO:0055088">
    <property type="term" value="P:lipid homeostasis"/>
    <property type="evidence" value="ECO:0007669"/>
    <property type="project" value="TreeGrafter"/>
</dbReference>
<sequence length="326" mass="35912">MFSNFHLSYQWLNYSRPSGPPSPIPDGLERHWLDTAQGTLEILSAKPSTPATGPPIFFCHGGMGGAWVWTEYMQYLAARGVPCYAVSLRGHGDSWYPSYLRMLFATSRRVLSDDLVAAIEWVQVRENSEVVLVGHSSGGGLSQGILSEGRVNVKGLALLGAVPAYGSLGVYMNWAKLDPWFTIRLIFHGWHSNSPLSHPILTHRAFFGDSFPLSAVIPFQRRLNRYESYGWPFSMIRPFASAGSILRHVHNAGTSGTKVLVMAGSQDKLMNAQVTQETAAFYRAAADPEGEGVRMELVEGAGHHLQNDVQWEDGAGKLLDFYKGIA</sequence>
<protein>
    <recommendedName>
        <fullName evidence="2">AB hydrolase-1 domain-containing protein</fullName>
    </recommendedName>
</protein>
<dbReference type="InterPro" id="IPR029058">
    <property type="entry name" value="AB_hydrolase_fold"/>
</dbReference>
<dbReference type="InterPro" id="IPR000073">
    <property type="entry name" value="AB_hydrolase_1"/>
</dbReference>
<feature type="domain" description="AB hydrolase-1" evidence="2">
    <location>
        <begin position="56"/>
        <end position="306"/>
    </location>
</feature>
<dbReference type="AlphaFoldDB" id="A0A9P5GXL4"/>
<dbReference type="SUPFAM" id="SSF53474">
    <property type="entry name" value="alpha/beta-Hydrolases"/>
    <property type="match status" value="1"/>
</dbReference>
<organism evidence="3 4">
    <name type="scientific">Cylindrodendrum hubeiense</name>
    <dbReference type="NCBI Taxonomy" id="595255"/>
    <lineage>
        <taxon>Eukaryota</taxon>
        <taxon>Fungi</taxon>
        <taxon>Dikarya</taxon>
        <taxon>Ascomycota</taxon>
        <taxon>Pezizomycotina</taxon>
        <taxon>Sordariomycetes</taxon>
        <taxon>Hypocreomycetidae</taxon>
        <taxon>Hypocreales</taxon>
        <taxon>Nectriaceae</taxon>
        <taxon>Cylindrodendrum</taxon>
    </lineage>
</organism>
<dbReference type="Proteomes" id="UP000722485">
    <property type="component" value="Unassembled WGS sequence"/>
</dbReference>
<dbReference type="Pfam" id="PF12697">
    <property type="entry name" value="Abhydrolase_6"/>
    <property type="match status" value="1"/>
</dbReference>
<dbReference type="GO" id="GO:0006654">
    <property type="term" value="P:phosphatidic acid biosynthetic process"/>
    <property type="evidence" value="ECO:0007669"/>
    <property type="project" value="TreeGrafter"/>
</dbReference>
<dbReference type="OrthoDB" id="8119704at2759"/>
<dbReference type="GO" id="GO:0042171">
    <property type="term" value="F:lysophosphatidic acid acyltransferase activity"/>
    <property type="evidence" value="ECO:0007669"/>
    <property type="project" value="TreeGrafter"/>
</dbReference>
<dbReference type="GO" id="GO:0035965">
    <property type="term" value="P:cardiolipin acyl-chain remodeling"/>
    <property type="evidence" value="ECO:0007669"/>
    <property type="project" value="TreeGrafter"/>
</dbReference>
<evidence type="ECO:0000256" key="1">
    <source>
        <dbReference type="ARBA" id="ARBA00038097"/>
    </source>
</evidence>
<proteinExistence type="inferred from homology"/>
<dbReference type="GO" id="GO:0004623">
    <property type="term" value="F:phospholipase A2 activity"/>
    <property type="evidence" value="ECO:0007669"/>
    <property type="project" value="TreeGrafter"/>
</dbReference>
<reference evidence="3" key="1">
    <citation type="submission" date="2020-03" db="EMBL/GenBank/DDBJ databases">
        <title>Draft Genome Sequence of Cylindrodendrum hubeiense.</title>
        <authorList>
            <person name="Buettner E."/>
            <person name="Kellner H."/>
        </authorList>
    </citation>
    <scope>NUCLEOTIDE SEQUENCE</scope>
    <source>
        <strain evidence="3">IHI 201604</strain>
    </source>
</reference>
<dbReference type="PANTHER" id="PTHR42886">
    <property type="entry name" value="RE40534P-RELATED"/>
    <property type="match status" value="1"/>
</dbReference>
<keyword evidence="4" id="KW-1185">Reference proteome</keyword>
<dbReference type="PANTHER" id="PTHR42886:SF29">
    <property type="entry name" value="PUMMELIG, ISOFORM A"/>
    <property type="match status" value="1"/>
</dbReference>
<evidence type="ECO:0000313" key="4">
    <source>
        <dbReference type="Proteomes" id="UP000722485"/>
    </source>
</evidence>